<feature type="region of interest" description="Disordered" evidence="1">
    <location>
        <begin position="195"/>
        <end position="214"/>
    </location>
</feature>
<dbReference type="AlphaFoldDB" id="A0AAE0BH73"/>
<comment type="caution">
    <text evidence="2">The sequence shown here is derived from an EMBL/GenBank/DDBJ whole genome shotgun (WGS) entry which is preliminary data.</text>
</comment>
<evidence type="ECO:0000256" key="1">
    <source>
        <dbReference type="SAM" id="MobiDB-lite"/>
    </source>
</evidence>
<gene>
    <name evidence="2" type="ORF">CYMTET_54185</name>
</gene>
<reference evidence="2 3" key="1">
    <citation type="journal article" date="2015" name="Genome Biol. Evol.">
        <title>Comparative Genomics of a Bacterivorous Green Alga Reveals Evolutionary Causalities and Consequences of Phago-Mixotrophic Mode of Nutrition.</title>
        <authorList>
            <person name="Burns J.A."/>
            <person name="Paasch A."/>
            <person name="Narechania A."/>
            <person name="Kim E."/>
        </authorList>
    </citation>
    <scope>NUCLEOTIDE SEQUENCE [LARGE SCALE GENOMIC DNA]</scope>
    <source>
        <strain evidence="2 3">PLY_AMNH</strain>
    </source>
</reference>
<evidence type="ECO:0000313" key="3">
    <source>
        <dbReference type="Proteomes" id="UP001190700"/>
    </source>
</evidence>
<organism evidence="2 3">
    <name type="scientific">Cymbomonas tetramitiformis</name>
    <dbReference type="NCBI Taxonomy" id="36881"/>
    <lineage>
        <taxon>Eukaryota</taxon>
        <taxon>Viridiplantae</taxon>
        <taxon>Chlorophyta</taxon>
        <taxon>Pyramimonadophyceae</taxon>
        <taxon>Pyramimonadales</taxon>
        <taxon>Pyramimonadaceae</taxon>
        <taxon>Cymbomonas</taxon>
    </lineage>
</organism>
<accession>A0AAE0BH73</accession>
<protein>
    <submittedName>
        <fullName evidence="2">Uncharacterized protein</fullName>
    </submittedName>
</protein>
<name>A0AAE0BH73_9CHLO</name>
<proteinExistence type="predicted"/>
<keyword evidence="3" id="KW-1185">Reference proteome</keyword>
<sequence length="214" mass="23899">MQLKKEIFKFLVPQSTLGYTDRMYLAARLQLKLQKELRRRATTNGVTPGREYFFLLIKERDNSAVLFTAVPGTMENTVLDLHGNYTKYMLDTEAKFDLHGYFGTLYVLVKDKSTDGTAYRPIQPNYTSPIALLQNRLGRAADFIASELGGSFTLGGITRNLKANVTEFNRLAGDTGSVIYAATFDVNDQFSNVDPPGYPCNQGDRGPLARDNTC</sequence>
<dbReference type="EMBL" id="LGRX02035260">
    <property type="protein sequence ID" value="KAK3235624.1"/>
    <property type="molecule type" value="Genomic_DNA"/>
</dbReference>
<evidence type="ECO:0000313" key="2">
    <source>
        <dbReference type="EMBL" id="KAK3235624.1"/>
    </source>
</evidence>
<dbReference type="Proteomes" id="UP001190700">
    <property type="component" value="Unassembled WGS sequence"/>
</dbReference>